<dbReference type="Gene3D" id="2.40.110.10">
    <property type="entry name" value="Butyryl-CoA Dehydrogenase, subunit A, domain 2"/>
    <property type="match status" value="1"/>
</dbReference>
<dbReference type="Proteomes" id="UP000036325">
    <property type="component" value="Unassembled WGS sequence"/>
</dbReference>
<evidence type="ECO:0000313" key="1">
    <source>
        <dbReference type="EMBL" id="KMN13299.1"/>
    </source>
</evidence>
<dbReference type="PATRIC" id="fig|1608994.3.peg.3593"/>
<dbReference type="OrthoDB" id="107064at2"/>
<sequence>MNLHDFLEDHAWPLDTPQALGQCLQGMVHAGLDQLPLPGSGLTLQRWQHLALVAGHDLGLCKLFEGHTDALATLRELGARPVPAGSTWGMWAAEPPNARVQMREVHGQTLLMGRKAWCSGAGVLSHGLLTAWDEHGGQQLVAVNMQQSGISVTDDGWAAVGMATTASVDIVFDQVPCTRVGQPGDYLRRPGFWQGAIGIAACWLGAAYSLAHHLQQPCAKRAEPHALAHLGAVQAALFGARNTLHTCATYLDQNPAADSQLLARQARAQIEACAEHVIAHVGRALGAGPFCKDPQFARLSADLPVFLRQSHAERDLQALGELAAQSPARHWPL</sequence>
<protein>
    <submittedName>
        <fullName evidence="1">Acyl-CoA dehydrogenase</fullName>
    </submittedName>
</protein>
<reference evidence="1 2" key="1">
    <citation type="submission" date="2015-02" db="EMBL/GenBank/DDBJ databases">
        <title>Pseudomonas helleri sp. nov. and Pseudomonas weihenstephanensis sp. nov., isolated from raw cows milk.</title>
        <authorList>
            <person name="von Neubeck M."/>
            <person name="Huptas C."/>
            <person name="Wenning M."/>
            <person name="Scherer S."/>
        </authorList>
    </citation>
    <scope>NUCLEOTIDE SEQUENCE [LARGE SCALE GENOMIC DNA]</scope>
    <source>
        <strain evidence="1 2">DSM 29166</strain>
    </source>
</reference>
<proteinExistence type="predicted"/>
<dbReference type="RefSeq" id="WP_048365024.1">
    <property type="nucleotide sequence ID" value="NZ_JYLF01000005.1"/>
</dbReference>
<dbReference type="SUPFAM" id="SSF56645">
    <property type="entry name" value="Acyl-CoA dehydrogenase NM domain-like"/>
    <property type="match status" value="1"/>
</dbReference>
<accession>A0A0J6IMV2</accession>
<dbReference type="GO" id="GO:0016627">
    <property type="term" value="F:oxidoreductase activity, acting on the CH-CH group of donors"/>
    <property type="evidence" value="ECO:0007669"/>
    <property type="project" value="InterPro"/>
</dbReference>
<gene>
    <name evidence="1" type="ORF">TU86_14650</name>
</gene>
<dbReference type="STRING" id="1608994.TU86_14650"/>
<organism evidence="1 2">
    <name type="scientific">Pseudomonas weihenstephanensis</name>
    <dbReference type="NCBI Taxonomy" id="1608994"/>
    <lineage>
        <taxon>Bacteria</taxon>
        <taxon>Pseudomonadati</taxon>
        <taxon>Pseudomonadota</taxon>
        <taxon>Gammaproteobacteria</taxon>
        <taxon>Pseudomonadales</taxon>
        <taxon>Pseudomonadaceae</taxon>
        <taxon>Pseudomonas</taxon>
    </lineage>
</organism>
<dbReference type="InterPro" id="IPR009100">
    <property type="entry name" value="AcylCoA_DH/oxidase_NM_dom_sf"/>
</dbReference>
<comment type="caution">
    <text evidence="1">The sequence shown here is derived from an EMBL/GenBank/DDBJ whole genome shotgun (WGS) entry which is preliminary data.</text>
</comment>
<dbReference type="EMBL" id="JYLF01000005">
    <property type="protein sequence ID" value="KMN13299.1"/>
    <property type="molecule type" value="Genomic_DNA"/>
</dbReference>
<dbReference type="InterPro" id="IPR046373">
    <property type="entry name" value="Acyl-CoA_Oxase/DH_mid-dom_sf"/>
</dbReference>
<evidence type="ECO:0000313" key="2">
    <source>
        <dbReference type="Proteomes" id="UP000036325"/>
    </source>
</evidence>
<name>A0A0J6IMV2_9PSED</name>
<dbReference type="AlphaFoldDB" id="A0A0J6IMV2"/>